<dbReference type="InterPro" id="IPR012495">
    <property type="entry name" value="TadE-like_dom"/>
</dbReference>
<evidence type="ECO:0000256" key="2">
    <source>
        <dbReference type="SAM" id="Phobius"/>
    </source>
</evidence>
<keyword evidence="2" id="KW-0472">Membrane</keyword>
<protein>
    <recommendedName>
        <fullName evidence="3">TadE-like domain-containing protein</fullName>
    </recommendedName>
</protein>
<keyword evidence="2" id="KW-1133">Transmembrane helix</keyword>
<sequence>MTARCGFQGPAPPGRSPARAALPDSKTQYSAAIPGCKGQISKSGICLTDSHFAGAYTSWKVFDRAGQILYWRSADRVFRVGVHGGRAPVMHPEALRSRLANGLGRLAHLLRPRRSRRGRLGQALVEFALIAPVLFLLILGGIGLFLFSDANSTVLRAAQAGAQAAGTGQDCNTIQSVVFSDINQGLGMTSRNIQSITVDESNTSVVANANLSPLLGNLIGSTGVQLGDIVNALEQSILSMGTTQWTWTYTGGWSPPRTPPDSTTVLSTLSGLLGQLLGSGSSQGITGTLLTGILSDLGVTSPTSSGPNESCQVSLGPLVIPPLLESGTVTVTVTYSYTLPIPLPGIGSQALITRSWSAPYGSNALNIQTE</sequence>
<proteinExistence type="predicted"/>
<name>A0A6F8ZI55_9FIRM</name>
<feature type="transmembrane region" description="Helical" evidence="2">
    <location>
        <begin position="123"/>
        <end position="147"/>
    </location>
</feature>
<accession>A0A6F8ZI55</accession>
<dbReference type="AlphaFoldDB" id="A0A6F8ZI55"/>
<feature type="region of interest" description="Disordered" evidence="1">
    <location>
        <begin position="1"/>
        <end position="21"/>
    </location>
</feature>
<dbReference type="Pfam" id="PF07811">
    <property type="entry name" value="TadE"/>
    <property type="match status" value="1"/>
</dbReference>
<organism evidence="4 5">
    <name type="scientific">Candidatus Hydrogenisulfobacillus filiaventi</name>
    <dbReference type="NCBI Taxonomy" id="2707344"/>
    <lineage>
        <taxon>Bacteria</taxon>
        <taxon>Bacillati</taxon>
        <taxon>Bacillota</taxon>
        <taxon>Clostridia</taxon>
        <taxon>Eubacteriales</taxon>
        <taxon>Clostridiales Family XVII. Incertae Sedis</taxon>
        <taxon>Candidatus Hydrogenisulfobacillus</taxon>
    </lineage>
</organism>
<keyword evidence="2" id="KW-0812">Transmembrane</keyword>
<reference evidence="4 5" key="1">
    <citation type="submission" date="2020-02" db="EMBL/GenBank/DDBJ databases">
        <authorList>
            <person name="Hogendoorn C."/>
        </authorList>
    </citation>
    <scope>NUCLEOTIDE SEQUENCE [LARGE SCALE GENOMIC DNA]</scope>
    <source>
        <strain evidence="4">R501</strain>
    </source>
</reference>
<evidence type="ECO:0000256" key="1">
    <source>
        <dbReference type="SAM" id="MobiDB-lite"/>
    </source>
</evidence>
<gene>
    <name evidence="4" type="ORF">R50_1862</name>
</gene>
<dbReference type="EMBL" id="LR778114">
    <property type="protein sequence ID" value="CAB1129359.1"/>
    <property type="molecule type" value="Genomic_DNA"/>
</dbReference>
<keyword evidence="5" id="KW-1185">Reference proteome</keyword>
<evidence type="ECO:0000313" key="5">
    <source>
        <dbReference type="Proteomes" id="UP000503399"/>
    </source>
</evidence>
<evidence type="ECO:0000259" key="3">
    <source>
        <dbReference type="Pfam" id="PF07811"/>
    </source>
</evidence>
<dbReference type="KEGG" id="hfv:R50_1862"/>
<evidence type="ECO:0000313" key="4">
    <source>
        <dbReference type="EMBL" id="CAB1129359.1"/>
    </source>
</evidence>
<dbReference type="Proteomes" id="UP000503399">
    <property type="component" value="Chromosome"/>
</dbReference>
<feature type="domain" description="TadE-like" evidence="3">
    <location>
        <begin position="121"/>
        <end position="162"/>
    </location>
</feature>